<evidence type="ECO:0000313" key="3">
    <source>
        <dbReference type="EMBL" id="PLR14913.1"/>
    </source>
</evidence>
<reference evidence="2 5" key="2">
    <citation type="submission" date="2018-01" db="EMBL/GenBank/DDBJ databases">
        <title>Complete genome sequence of Caulobacter flavus RHGG3.</title>
        <authorList>
            <person name="Yang E."/>
        </authorList>
    </citation>
    <scope>NUCLEOTIDE SEQUENCE [LARGE SCALE GENOMIC DNA]</scope>
    <source>
        <strain evidence="2 5">RHGG3</strain>
    </source>
</reference>
<feature type="transmembrane region" description="Helical" evidence="1">
    <location>
        <begin position="47"/>
        <end position="64"/>
    </location>
</feature>
<feature type="transmembrane region" description="Helical" evidence="1">
    <location>
        <begin position="76"/>
        <end position="94"/>
    </location>
</feature>
<dbReference type="EMBL" id="CP026100">
    <property type="protein sequence ID" value="AYV49267.1"/>
    <property type="molecule type" value="Genomic_DNA"/>
</dbReference>
<evidence type="ECO:0000313" key="4">
    <source>
        <dbReference type="Proteomes" id="UP000234483"/>
    </source>
</evidence>
<reference evidence="3 4" key="1">
    <citation type="submission" date="2017-12" db="EMBL/GenBank/DDBJ databases">
        <title>The genome sequence of Caulobacter flavus CGMCC1 15093.</title>
        <authorList>
            <person name="Gao J."/>
            <person name="Mao X."/>
            <person name="Sun J."/>
        </authorList>
    </citation>
    <scope>NUCLEOTIDE SEQUENCE [LARGE SCALE GENOMIC DNA]</scope>
    <source>
        <strain evidence="3 4">CGMCC1 15093</strain>
    </source>
</reference>
<feature type="transmembrane region" description="Helical" evidence="1">
    <location>
        <begin position="12"/>
        <end position="35"/>
    </location>
</feature>
<dbReference type="GO" id="GO:0016020">
    <property type="term" value="C:membrane"/>
    <property type="evidence" value="ECO:0007669"/>
    <property type="project" value="InterPro"/>
</dbReference>
<proteinExistence type="predicted"/>
<keyword evidence="1" id="KW-0472">Membrane</keyword>
<dbReference type="Proteomes" id="UP000281192">
    <property type="component" value="Chromosome"/>
</dbReference>
<sequence>MARHNHLQRGLDGAAIGLSGLCLVHCLALPAMAALLPLAANLSHAEWLHPLFLAMAAPVSVFALARSGNWKRPGMVALAVAGLSLMAAGAFVPMNDWAEAALTSLGGLALAGVHLLNARICSCAEQAACAKLEPAA</sequence>
<gene>
    <name evidence="2" type="ORF">C1707_25150</name>
    <name evidence="3" type="ORF">CFHF_13205</name>
</gene>
<dbReference type="EMBL" id="PJRQ01000024">
    <property type="protein sequence ID" value="PLR14913.1"/>
    <property type="molecule type" value="Genomic_DNA"/>
</dbReference>
<protein>
    <recommendedName>
        <fullName evidence="6">MerC domain-containing protein</fullName>
    </recommendedName>
</protein>
<evidence type="ECO:0000313" key="5">
    <source>
        <dbReference type="Proteomes" id="UP000281192"/>
    </source>
</evidence>
<evidence type="ECO:0008006" key="6">
    <source>
        <dbReference type="Google" id="ProtNLM"/>
    </source>
</evidence>
<organism evidence="3 4">
    <name type="scientific">Caulobacter flavus</name>
    <dbReference type="NCBI Taxonomy" id="1679497"/>
    <lineage>
        <taxon>Bacteria</taxon>
        <taxon>Pseudomonadati</taxon>
        <taxon>Pseudomonadota</taxon>
        <taxon>Alphaproteobacteria</taxon>
        <taxon>Caulobacterales</taxon>
        <taxon>Caulobacteraceae</taxon>
        <taxon>Caulobacter</taxon>
    </lineage>
</organism>
<dbReference type="Pfam" id="PF03203">
    <property type="entry name" value="MerC"/>
    <property type="match status" value="1"/>
</dbReference>
<dbReference type="GO" id="GO:0015097">
    <property type="term" value="F:mercury ion transmembrane transporter activity"/>
    <property type="evidence" value="ECO:0007669"/>
    <property type="project" value="InterPro"/>
</dbReference>
<accession>A0A2N5CTE5</accession>
<keyword evidence="1" id="KW-0812">Transmembrane</keyword>
<dbReference type="InterPro" id="IPR004891">
    <property type="entry name" value="Mercury-R_MerC"/>
</dbReference>
<dbReference type="OrthoDB" id="6078385at2"/>
<dbReference type="KEGG" id="cfh:C1707_25150"/>
<evidence type="ECO:0000313" key="2">
    <source>
        <dbReference type="EMBL" id="AYV49267.1"/>
    </source>
</evidence>
<feature type="transmembrane region" description="Helical" evidence="1">
    <location>
        <begin position="100"/>
        <end position="118"/>
    </location>
</feature>
<dbReference type="AlphaFoldDB" id="A0A2N5CTE5"/>
<keyword evidence="1" id="KW-1133">Transmembrane helix</keyword>
<dbReference type="RefSeq" id="WP_101713451.1">
    <property type="nucleotide sequence ID" value="NZ_CP026100.1"/>
</dbReference>
<evidence type="ECO:0000256" key="1">
    <source>
        <dbReference type="SAM" id="Phobius"/>
    </source>
</evidence>
<keyword evidence="5" id="KW-1185">Reference proteome</keyword>
<name>A0A2N5CTE5_9CAUL</name>
<dbReference type="Proteomes" id="UP000234483">
    <property type="component" value="Unassembled WGS sequence"/>
</dbReference>